<keyword evidence="2" id="KW-0326">Glycosidase</keyword>
<gene>
    <name evidence="4" type="ORF">JTZ10_14095</name>
</gene>
<dbReference type="GO" id="GO:0005829">
    <property type="term" value="C:cytosol"/>
    <property type="evidence" value="ECO:0007669"/>
    <property type="project" value="TreeGrafter"/>
</dbReference>
<dbReference type="InterPro" id="IPR036452">
    <property type="entry name" value="Ribo_hydro-like"/>
</dbReference>
<dbReference type="InterPro" id="IPR001910">
    <property type="entry name" value="Inosine/uridine_hydrolase_dom"/>
</dbReference>
<dbReference type="PANTHER" id="PTHR12304:SF4">
    <property type="entry name" value="URIDINE NUCLEOSIDASE"/>
    <property type="match status" value="1"/>
</dbReference>
<keyword evidence="1 4" id="KW-0378">Hydrolase</keyword>
<name>A0AAW4G602_GORRU</name>
<evidence type="ECO:0000256" key="2">
    <source>
        <dbReference type="ARBA" id="ARBA00023295"/>
    </source>
</evidence>
<proteinExistence type="predicted"/>
<dbReference type="GO" id="GO:0006152">
    <property type="term" value="P:purine nucleoside catabolic process"/>
    <property type="evidence" value="ECO:0007669"/>
    <property type="project" value="TreeGrafter"/>
</dbReference>
<evidence type="ECO:0000259" key="3">
    <source>
        <dbReference type="Pfam" id="PF01156"/>
    </source>
</evidence>
<feature type="domain" description="Inosine/uridine-preferring nucleoside hydrolase" evidence="3">
    <location>
        <begin position="6"/>
        <end position="326"/>
    </location>
</feature>
<comment type="caution">
    <text evidence="4">The sequence shown here is derived from an EMBL/GenBank/DDBJ whole genome shotgun (WGS) entry which is preliminary data.</text>
</comment>
<dbReference type="Pfam" id="PF01156">
    <property type="entry name" value="IU_nuc_hydro"/>
    <property type="match status" value="1"/>
</dbReference>
<dbReference type="Proteomes" id="UP001195196">
    <property type="component" value="Unassembled WGS sequence"/>
</dbReference>
<accession>A0AAW4G602</accession>
<dbReference type="AlphaFoldDB" id="A0AAW4G602"/>
<reference evidence="4" key="1">
    <citation type="submission" date="2021-02" db="EMBL/GenBank/DDBJ databases">
        <title>Taxonomy, biology and ecology of Rhodococcus bacteria occurring in California pistachio and other woody hosts as revealed by genome sequence analyses.</title>
        <authorList>
            <person name="Riely B."/>
            <person name="Gai Y."/>
        </authorList>
    </citation>
    <scope>NUCLEOTIDE SEQUENCE</scope>
    <source>
        <strain evidence="4">BP-295</strain>
    </source>
</reference>
<dbReference type="InterPro" id="IPR023186">
    <property type="entry name" value="IUNH"/>
</dbReference>
<evidence type="ECO:0000313" key="4">
    <source>
        <dbReference type="EMBL" id="MBM7278887.1"/>
    </source>
</evidence>
<protein>
    <submittedName>
        <fullName evidence="4">Nucleoside hydrolase</fullName>
    </submittedName>
</protein>
<dbReference type="RefSeq" id="WP_119032347.1">
    <property type="nucleotide sequence ID" value="NZ_CP022580.1"/>
</dbReference>
<evidence type="ECO:0000256" key="1">
    <source>
        <dbReference type="ARBA" id="ARBA00022801"/>
    </source>
</evidence>
<dbReference type="SUPFAM" id="SSF53590">
    <property type="entry name" value="Nucleoside hydrolase"/>
    <property type="match status" value="1"/>
</dbReference>
<organism evidence="4 5">
    <name type="scientific">Gordonia rubripertincta</name>
    <name type="common">Rhodococcus corallinus</name>
    <dbReference type="NCBI Taxonomy" id="36822"/>
    <lineage>
        <taxon>Bacteria</taxon>
        <taxon>Bacillati</taxon>
        <taxon>Actinomycetota</taxon>
        <taxon>Actinomycetes</taxon>
        <taxon>Mycobacteriales</taxon>
        <taxon>Gordoniaceae</taxon>
        <taxon>Gordonia</taxon>
    </lineage>
</organism>
<sequence>MTQRLLFDCDTGIDDSVALLYLLARADVDLVGIASTAGNVPVDVVTTNNLSWLQLCGRPEIPVHVGPAGPLVAELMTTEDTHGPRGVGHAELPAPTITPSHLDAADAWIEASRRHDGELVGLVTGPLTSLATAIRRDPRLPSRLRRLVIMGGAFHTHGNTTPISEWNVAVDPEAAAEVFGAFGTDGAPAPIVCALDLTEQVVLTPDHVVRLAMASGSTPPECPGPGDERGLRSVATNEIIRHLTDALRFYFEFHHDHDEGYIAHLHDPFAAMVALNPDLVTTISARVDVELVGTLTRGMTVADERRMSPLGPNARIATSTDLDAVFDDLIETIGAFARTFVRP</sequence>
<dbReference type="Gene3D" id="3.90.245.10">
    <property type="entry name" value="Ribonucleoside hydrolase-like"/>
    <property type="match status" value="1"/>
</dbReference>
<dbReference type="PANTHER" id="PTHR12304">
    <property type="entry name" value="INOSINE-URIDINE PREFERRING NUCLEOSIDE HYDROLASE"/>
    <property type="match status" value="1"/>
</dbReference>
<dbReference type="EMBL" id="JAFFGU010000005">
    <property type="protein sequence ID" value="MBM7278887.1"/>
    <property type="molecule type" value="Genomic_DNA"/>
</dbReference>
<dbReference type="KEGG" id="gru:GCWB2_13200"/>
<dbReference type="GO" id="GO:0008477">
    <property type="term" value="F:purine nucleosidase activity"/>
    <property type="evidence" value="ECO:0007669"/>
    <property type="project" value="TreeGrafter"/>
</dbReference>
<evidence type="ECO:0000313" key="5">
    <source>
        <dbReference type="Proteomes" id="UP001195196"/>
    </source>
</evidence>